<accession>A0A840ID72</accession>
<reference evidence="1 2" key="1">
    <citation type="submission" date="2020-08" db="EMBL/GenBank/DDBJ databases">
        <title>Genomic Encyclopedia of Archaeal and Bacterial Type Strains, Phase II (KMG-II): from individual species to whole genera.</title>
        <authorList>
            <person name="Goeker M."/>
        </authorList>
    </citation>
    <scope>NUCLEOTIDE SEQUENCE [LARGE SCALE GENOMIC DNA]</scope>
    <source>
        <strain evidence="1 2">DSM 23288</strain>
    </source>
</reference>
<dbReference type="EMBL" id="JACHNU010000002">
    <property type="protein sequence ID" value="MBB4662887.1"/>
    <property type="molecule type" value="Genomic_DNA"/>
</dbReference>
<sequence>MRTTTVRFDEETWADIQRESQRLGIAHAEFIRGAVHRRLGRLAEADRITELEQRLDAVVDRLARVARLVSRLSTAIRARRRA</sequence>
<name>A0A840ID72_9ACTN</name>
<comment type="caution">
    <text evidence="1">The sequence shown here is derived from an EMBL/GenBank/DDBJ whole genome shotgun (WGS) entry which is preliminary data.</text>
</comment>
<dbReference type="RefSeq" id="WP_183342406.1">
    <property type="nucleotide sequence ID" value="NZ_JACHNU010000002.1"/>
</dbReference>
<dbReference type="GO" id="GO:0003677">
    <property type="term" value="F:DNA binding"/>
    <property type="evidence" value="ECO:0007669"/>
    <property type="project" value="UniProtKB-KW"/>
</dbReference>
<protein>
    <submittedName>
        <fullName evidence="1">Putative DNA-binding protein</fullName>
    </submittedName>
</protein>
<dbReference type="AlphaFoldDB" id="A0A840ID72"/>
<gene>
    <name evidence="1" type="ORF">BDZ31_002473</name>
</gene>
<evidence type="ECO:0000313" key="2">
    <source>
        <dbReference type="Proteomes" id="UP000585272"/>
    </source>
</evidence>
<keyword evidence="2" id="KW-1185">Reference proteome</keyword>
<proteinExistence type="predicted"/>
<evidence type="ECO:0000313" key="1">
    <source>
        <dbReference type="EMBL" id="MBB4662887.1"/>
    </source>
</evidence>
<dbReference type="Proteomes" id="UP000585272">
    <property type="component" value="Unassembled WGS sequence"/>
</dbReference>
<organism evidence="1 2">
    <name type="scientific">Conexibacter arvalis</name>
    <dbReference type="NCBI Taxonomy" id="912552"/>
    <lineage>
        <taxon>Bacteria</taxon>
        <taxon>Bacillati</taxon>
        <taxon>Actinomycetota</taxon>
        <taxon>Thermoleophilia</taxon>
        <taxon>Solirubrobacterales</taxon>
        <taxon>Conexibacteraceae</taxon>
        <taxon>Conexibacter</taxon>
    </lineage>
</organism>
<keyword evidence="1" id="KW-0238">DNA-binding</keyword>